<organism evidence="2 3">
    <name type="scientific">Sporomusa acidovorans (strain ATCC 49682 / DSM 3132 / Mol)</name>
    <dbReference type="NCBI Taxonomy" id="1123286"/>
    <lineage>
        <taxon>Bacteria</taxon>
        <taxon>Bacillati</taxon>
        <taxon>Bacillota</taxon>
        <taxon>Negativicutes</taxon>
        <taxon>Selenomonadales</taxon>
        <taxon>Sporomusaceae</taxon>
        <taxon>Sporomusa</taxon>
    </lineage>
</organism>
<name>A0ABZ3J500_SPOA4</name>
<proteinExistence type="predicted"/>
<keyword evidence="1" id="KW-0175">Coiled coil</keyword>
<gene>
    <name evidence="2" type="ORF">SPACI_030640</name>
</gene>
<dbReference type="Proteomes" id="UP000216052">
    <property type="component" value="Chromosome"/>
</dbReference>
<reference evidence="2" key="1">
    <citation type="submission" date="2024-05" db="EMBL/GenBank/DDBJ databases">
        <title>Isolation and characterization of Sporomusa carbonis sp. nov., a carboxydotrophic hydrogenogen in the genus of Sporomusa isolated from a charcoal burning pile.</title>
        <authorList>
            <person name="Boeer T."/>
            <person name="Rosenbaum F."/>
            <person name="Eysell L."/>
            <person name="Mueller V."/>
            <person name="Daniel R."/>
            <person name="Poehlein A."/>
        </authorList>
    </citation>
    <scope>NUCLEOTIDE SEQUENCE [LARGE SCALE GENOMIC DNA]</scope>
    <source>
        <strain evidence="2">DSM 3132</strain>
    </source>
</reference>
<accession>A0ABZ3J500</accession>
<protein>
    <recommendedName>
        <fullName evidence="4">Chromosome partition protein Smc</fullName>
    </recommendedName>
</protein>
<evidence type="ECO:0000256" key="1">
    <source>
        <dbReference type="SAM" id="Coils"/>
    </source>
</evidence>
<sequence>MEELLKQVLAKLDSMESDIKELKVGQQELKATTTRIEEKHGNMLGALVDAREAQQDVNDMILEKLNAISMKVDTQDLLIRKHDRELDRLRKAINI</sequence>
<dbReference type="RefSeq" id="WP_093795781.1">
    <property type="nucleotide sequence ID" value="NZ_CP155571.1"/>
</dbReference>
<keyword evidence="3" id="KW-1185">Reference proteome</keyword>
<evidence type="ECO:0000313" key="2">
    <source>
        <dbReference type="EMBL" id="XFO73002.1"/>
    </source>
</evidence>
<evidence type="ECO:0008006" key="4">
    <source>
        <dbReference type="Google" id="ProtNLM"/>
    </source>
</evidence>
<evidence type="ECO:0000313" key="3">
    <source>
        <dbReference type="Proteomes" id="UP000216052"/>
    </source>
</evidence>
<feature type="coiled-coil region" evidence="1">
    <location>
        <begin position="5"/>
        <end position="32"/>
    </location>
</feature>
<dbReference type="EMBL" id="CP155571">
    <property type="protein sequence ID" value="XFO73002.1"/>
    <property type="molecule type" value="Genomic_DNA"/>
</dbReference>